<name>A0A5J4P8X6_9ZZZZ</name>
<reference evidence="1" key="1">
    <citation type="submission" date="2019-03" db="EMBL/GenBank/DDBJ databases">
        <title>Single cell metagenomics reveals metabolic interactions within the superorganism composed of flagellate Streblomastix strix and complex community of Bacteroidetes bacteria on its surface.</title>
        <authorList>
            <person name="Treitli S.C."/>
            <person name="Kolisko M."/>
            <person name="Husnik F."/>
            <person name="Keeling P."/>
            <person name="Hampl V."/>
        </authorList>
    </citation>
    <scope>NUCLEOTIDE SEQUENCE</scope>
    <source>
        <strain evidence="1">STM</strain>
    </source>
</reference>
<comment type="caution">
    <text evidence="1">The sequence shown here is derived from an EMBL/GenBank/DDBJ whole genome shotgun (WGS) entry which is preliminary data.</text>
</comment>
<accession>A0A5J4P8X6</accession>
<proteinExistence type="predicted"/>
<protein>
    <submittedName>
        <fullName evidence="1">Uncharacterized protein</fullName>
    </submittedName>
</protein>
<sequence length="61" mass="7209">MAKYYDFHSSMLHDEIWHCVENSGIDYKKRINGILTVDFDESFREHKNLTFVVESTVSHMG</sequence>
<organism evidence="1">
    <name type="scientific">termite gut metagenome</name>
    <dbReference type="NCBI Taxonomy" id="433724"/>
    <lineage>
        <taxon>unclassified sequences</taxon>
        <taxon>metagenomes</taxon>
        <taxon>organismal metagenomes</taxon>
    </lineage>
</organism>
<gene>
    <name evidence="1" type="ORF">EZS27_043530</name>
</gene>
<dbReference type="AlphaFoldDB" id="A0A5J4P8X6"/>
<evidence type="ECO:0000313" key="1">
    <source>
        <dbReference type="EMBL" id="KAA6304819.1"/>
    </source>
</evidence>
<dbReference type="EMBL" id="SNRY01011202">
    <property type="protein sequence ID" value="KAA6304819.1"/>
    <property type="molecule type" value="Genomic_DNA"/>
</dbReference>